<dbReference type="EMBL" id="JACHXW010000031">
    <property type="protein sequence ID" value="MBB3155995.1"/>
    <property type="molecule type" value="Genomic_DNA"/>
</dbReference>
<name>A0A7W5GDK3_9BACL</name>
<dbReference type="PANTHER" id="PTHR14097">
    <property type="entry name" value="OXIDOREDUCTASE HTATIP2"/>
    <property type="match status" value="1"/>
</dbReference>
<protein>
    <submittedName>
        <fullName evidence="1">Uncharacterized protein YbjT (DUF2867 family)</fullName>
    </submittedName>
</protein>
<evidence type="ECO:0000313" key="1">
    <source>
        <dbReference type="EMBL" id="MBB3155995.1"/>
    </source>
</evidence>
<comment type="caution">
    <text evidence="1">The sequence shown here is derived from an EMBL/GenBank/DDBJ whole genome shotgun (WGS) entry which is preliminary data.</text>
</comment>
<proteinExistence type="predicted"/>
<dbReference type="InterPro" id="IPR036291">
    <property type="entry name" value="NAD(P)-bd_dom_sf"/>
</dbReference>
<reference evidence="1 2" key="1">
    <citation type="submission" date="2020-08" db="EMBL/GenBank/DDBJ databases">
        <title>Genomic Encyclopedia of Type Strains, Phase III (KMG-III): the genomes of soil and plant-associated and newly described type strains.</title>
        <authorList>
            <person name="Whitman W."/>
        </authorList>
    </citation>
    <scope>NUCLEOTIDE SEQUENCE [LARGE SCALE GENOMIC DNA]</scope>
    <source>
        <strain evidence="1 2">CECT 8234</strain>
    </source>
</reference>
<gene>
    <name evidence="1" type="ORF">FHS16_006111</name>
</gene>
<evidence type="ECO:0000313" key="2">
    <source>
        <dbReference type="Proteomes" id="UP000518605"/>
    </source>
</evidence>
<dbReference type="SUPFAM" id="SSF51735">
    <property type="entry name" value="NAD(P)-binding Rossmann-fold domains"/>
    <property type="match status" value="1"/>
</dbReference>
<dbReference type="Proteomes" id="UP000518605">
    <property type="component" value="Unassembled WGS sequence"/>
</dbReference>
<dbReference type="Gene3D" id="3.40.50.720">
    <property type="entry name" value="NAD(P)-binding Rossmann-like Domain"/>
    <property type="match status" value="1"/>
</dbReference>
<keyword evidence="2" id="KW-1185">Reference proteome</keyword>
<accession>A0A7W5GDK3</accession>
<dbReference type="AlphaFoldDB" id="A0A7W5GDK3"/>
<dbReference type="PANTHER" id="PTHR14097:SF7">
    <property type="entry name" value="OXIDOREDUCTASE HTATIP2"/>
    <property type="match status" value="1"/>
</dbReference>
<organism evidence="1 2">
    <name type="scientific">Paenibacillus endophyticus</name>
    <dbReference type="NCBI Taxonomy" id="1294268"/>
    <lineage>
        <taxon>Bacteria</taxon>
        <taxon>Bacillati</taxon>
        <taxon>Bacillota</taxon>
        <taxon>Bacilli</taxon>
        <taxon>Bacillales</taxon>
        <taxon>Paenibacillaceae</taxon>
        <taxon>Paenibacillus</taxon>
    </lineage>
</organism>
<sequence length="230" mass="25127">MIGNALLVQLLRNPLVRKVTVLSRRSFDMDRTVSASEKAKLHMIVADLASMNEALAQVEADVVFCTLGTTIKIAKTREAFRRVDYEYPFMLAECAQHISASVFSVVTSMGADSGSRIFYSRVKGELQDALAGLRLPNIHVFQPSLLLGERHDVRPGEAFGAIASKGLAFAMIGPLRKYRPIKGEDVARAMVKAAEEVLDRDAASPLDGRQAAMQYFTSDQIADLAVHTTG</sequence>